<sequence length="69" mass="8094">MLSVKEKIELEELELMNSKIEKEIDEEIEDGDEYEYDNRFGGTLLLISYCGIALFIIYKIAELLVKRFS</sequence>
<dbReference type="Proteomes" id="UP000241238">
    <property type="component" value="Chromosome"/>
</dbReference>
<accession>A0ABM6U576</accession>
<protein>
    <submittedName>
        <fullName evidence="3">Uncharacterized protein</fullName>
    </submittedName>
</protein>
<keyword evidence="1" id="KW-0175">Coiled coil</keyword>
<gene>
    <name evidence="3" type="ORF">C4N18_09605</name>
</gene>
<keyword evidence="2" id="KW-0472">Membrane</keyword>
<evidence type="ECO:0000313" key="3">
    <source>
        <dbReference type="EMBL" id="AVQ31461.1"/>
    </source>
</evidence>
<dbReference type="RefSeq" id="WP_005947590.1">
    <property type="nucleotide sequence ID" value="NZ_CP028103.1"/>
</dbReference>
<feature type="transmembrane region" description="Helical" evidence="2">
    <location>
        <begin position="40"/>
        <end position="61"/>
    </location>
</feature>
<proteinExistence type="predicted"/>
<keyword evidence="2" id="KW-0812">Transmembrane</keyword>
<name>A0ABM6U576_FUSVA</name>
<evidence type="ECO:0000256" key="2">
    <source>
        <dbReference type="SAM" id="Phobius"/>
    </source>
</evidence>
<evidence type="ECO:0000256" key="1">
    <source>
        <dbReference type="SAM" id="Coils"/>
    </source>
</evidence>
<evidence type="ECO:0000313" key="4">
    <source>
        <dbReference type="Proteomes" id="UP000241238"/>
    </source>
</evidence>
<dbReference type="EMBL" id="CP028103">
    <property type="protein sequence ID" value="AVQ31461.1"/>
    <property type="molecule type" value="Genomic_DNA"/>
</dbReference>
<reference evidence="4" key="1">
    <citation type="journal article" date="2018" name="MSphere">
        <title>Fusobacterium Genomics Using MinION and Illumina Sequencing Enables Genome Completion and Correction.</title>
        <authorList>
            <person name="Todd S.M."/>
            <person name="Settlage R.E."/>
            <person name="Lahmers K.K."/>
            <person name="Slade D.J."/>
        </authorList>
    </citation>
    <scope>NUCLEOTIDE SEQUENCE [LARGE SCALE GENOMIC DNA]</scope>
    <source>
        <strain evidence="4">ATCC 27725</strain>
    </source>
</reference>
<keyword evidence="4" id="KW-1185">Reference proteome</keyword>
<keyword evidence="2" id="KW-1133">Transmembrane helix</keyword>
<dbReference type="GeneID" id="77468249"/>
<organism evidence="3 4">
    <name type="scientific">Fusobacterium varium ATCC 27725</name>
    <dbReference type="NCBI Taxonomy" id="469618"/>
    <lineage>
        <taxon>Bacteria</taxon>
        <taxon>Fusobacteriati</taxon>
        <taxon>Fusobacteriota</taxon>
        <taxon>Fusobacteriia</taxon>
        <taxon>Fusobacteriales</taxon>
        <taxon>Fusobacteriaceae</taxon>
        <taxon>Fusobacterium</taxon>
    </lineage>
</organism>
<feature type="coiled-coil region" evidence="1">
    <location>
        <begin position="3"/>
        <end position="30"/>
    </location>
</feature>